<comment type="caution">
    <text evidence="8">The sequence shown here is derived from an EMBL/GenBank/DDBJ whole genome shotgun (WGS) entry which is preliminary data.</text>
</comment>
<accession>A0A9P6KN94</accession>
<evidence type="ECO:0000313" key="9">
    <source>
        <dbReference type="Proteomes" id="UP000756921"/>
    </source>
</evidence>
<keyword evidence="3 6" id="KW-1133">Transmembrane helix</keyword>
<evidence type="ECO:0000256" key="4">
    <source>
        <dbReference type="ARBA" id="ARBA00023136"/>
    </source>
</evidence>
<feature type="transmembrane region" description="Helical" evidence="6">
    <location>
        <begin position="116"/>
        <end position="138"/>
    </location>
</feature>
<dbReference type="InterPro" id="IPR052337">
    <property type="entry name" value="SAT4-like"/>
</dbReference>
<keyword evidence="9" id="KW-1185">Reference proteome</keyword>
<feature type="transmembrane region" description="Helical" evidence="6">
    <location>
        <begin position="279"/>
        <end position="297"/>
    </location>
</feature>
<feature type="domain" description="Rhodopsin" evidence="7">
    <location>
        <begin position="54"/>
        <end position="303"/>
    </location>
</feature>
<keyword evidence="4 6" id="KW-0472">Membrane</keyword>
<evidence type="ECO:0000256" key="5">
    <source>
        <dbReference type="ARBA" id="ARBA00038359"/>
    </source>
</evidence>
<feature type="transmembrane region" description="Helical" evidence="6">
    <location>
        <begin position="150"/>
        <end position="171"/>
    </location>
</feature>
<evidence type="ECO:0000313" key="8">
    <source>
        <dbReference type="EMBL" id="KAF9732324.1"/>
    </source>
</evidence>
<dbReference type="EMBL" id="WJXW01000010">
    <property type="protein sequence ID" value="KAF9732324.1"/>
    <property type="molecule type" value="Genomic_DNA"/>
</dbReference>
<dbReference type="PANTHER" id="PTHR33048">
    <property type="entry name" value="PTH11-LIKE INTEGRAL MEMBRANE PROTEIN (AFU_ORTHOLOGUE AFUA_5G11245)"/>
    <property type="match status" value="1"/>
</dbReference>
<evidence type="ECO:0000256" key="6">
    <source>
        <dbReference type="SAM" id="Phobius"/>
    </source>
</evidence>
<sequence length="411" mass="44971">MPVTLAAGAEKALKRQASSTMHTLSPEYIAFSNAQSILSITGTFFAAALLVVILRCYVRITMLRVFGEDDYVMVVSTMFAAATLMCFVIETHNGLGTHLMVLLKNTDMYESFAKTLYVHSLMVMVGISCVKISIAFSLLRLSATKQQTGFLQFAIMFIIAITLVCAGTLVFQCFPVQAAWDSNLRPAPLGIGSARCFNDTTFRNLGLMNSLFNIITDVLFATLPIPLIWKLQINMRTKLSLIVVLSLGWFACAAAIVKAALQYTLFNESDWTVHDSFNVWNYIELTVGIIAASLPTLKPLFHRALHTASALSCTSPTQGATKPSPYGLGYHNMGSQDDNAIQMHAIRSTGHAKDESLRPYSVQVSTQGSQISGKAGKDAWDIVNAQDSTESIKAIKMGPKDIMMTTEVRFS</sequence>
<proteinExistence type="inferred from homology"/>
<feature type="transmembrane region" description="Helical" evidence="6">
    <location>
        <begin position="241"/>
        <end position="259"/>
    </location>
</feature>
<organism evidence="8 9">
    <name type="scientific">Paraphaeosphaeria minitans</name>
    <dbReference type="NCBI Taxonomy" id="565426"/>
    <lineage>
        <taxon>Eukaryota</taxon>
        <taxon>Fungi</taxon>
        <taxon>Dikarya</taxon>
        <taxon>Ascomycota</taxon>
        <taxon>Pezizomycotina</taxon>
        <taxon>Dothideomycetes</taxon>
        <taxon>Pleosporomycetidae</taxon>
        <taxon>Pleosporales</taxon>
        <taxon>Massarineae</taxon>
        <taxon>Didymosphaeriaceae</taxon>
        <taxon>Paraphaeosphaeria</taxon>
    </lineage>
</organism>
<dbReference type="AlphaFoldDB" id="A0A9P6KN94"/>
<evidence type="ECO:0000256" key="2">
    <source>
        <dbReference type="ARBA" id="ARBA00022692"/>
    </source>
</evidence>
<name>A0A9P6KN94_9PLEO</name>
<protein>
    <recommendedName>
        <fullName evidence="7">Rhodopsin domain-containing protein</fullName>
    </recommendedName>
</protein>
<comment type="similarity">
    <text evidence="5">Belongs to the SAT4 family.</text>
</comment>
<evidence type="ECO:0000259" key="7">
    <source>
        <dbReference type="Pfam" id="PF20684"/>
    </source>
</evidence>
<feature type="transmembrane region" description="Helical" evidence="6">
    <location>
        <begin position="70"/>
        <end position="90"/>
    </location>
</feature>
<dbReference type="InterPro" id="IPR049326">
    <property type="entry name" value="Rhodopsin_dom_fungi"/>
</dbReference>
<feature type="transmembrane region" description="Helical" evidence="6">
    <location>
        <begin position="211"/>
        <end position="229"/>
    </location>
</feature>
<dbReference type="OrthoDB" id="5022096at2759"/>
<evidence type="ECO:0000256" key="1">
    <source>
        <dbReference type="ARBA" id="ARBA00004141"/>
    </source>
</evidence>
<reference evidence="8" key="1">
    <citation type="journal article" date="2020" name="Mol. Plant Microbe Interact.">
        <title>Genome Sequence of the Biocontrol Agent Coniothyrium minitans strain Conio (IMI 134523).</title>
        <authorList>
            <person name="Patel D."/>
            <person name="Shittu T.A."/>
            <person name="Baroncelli R."/>
            <person name="Muthumeenakshi S."/>
            <person name="Osborne T.H."/>
            <person name="Janganan T.K."/>
            <person name="Sreenivasaprasad S."/>
        </authorList>
    </citation>
    <scope>NUCLEOTIDE SEQUENCE</scope>
    <source>
        <strain evidence="8">Conio</strain>
    </source>
</reference>
<evidence type="ECO:0000256" key="3">
    <source>
        <dbReference type="ARBA" id="ARBA00022989"/>
    </source>
</evidence>
<gene>
    <name evidence="8" type="ORF">PMIN01_09182</name>
</gene>
<feature type="transmembrane region" description="Helical" evidence="6">
    <location>
        <begin position="37"/>
        <end position="58"/>
    </location>
</feature>
<keyword evidence="2 6" id="KW-0812">Transmembrane</keyword>
<dbReference type="Proteomes" id="UP000756921">
    <property type="component" value="Unassembled WGS sequence"/>
</dbReference>
<dbReference type="PANTHER" id="PTHR33048:SF167">
    <property type="entry name" value="INTEGRAL MEMBRANE PROTEIN"/>
    <property type="match status" value="1"/>
</dbReference>
<dbReference type="Pfam" id="PF20684">
    <property type="entry name" value="Fung_rhodopsin"/>
    <property type="match status" value="1"/>
</dbReference>
<comment type="subcellular location">
    <subcellularLocation>
        <location evidence="1">Membrane</location>
        <topology evidence="1">Multi-pass membrane protein</topology>
    </subcellularLocation>
</comment>
<dbReference type="GO" id="GO:0016020">
    <property type="term" value="C:membrane"/>
    <property type="evidence" value="ECO:0007669"/>
    <property type="project" value="UniProtKB-SubCell"/>
</dbReference>